<feature type="transmembrane region" description="Helical" evidence="1">
    <location>
        <begin position="102"/>
        <end position="120"/>
    </location>
</feature>
<reference evidence="2" key="1">
    <citation type="submission" date="2017-10" db="EMBL/GenBank/DDBJ databases">
        <title>Kefir isolates.</title>
        <authorList>
            <person name="Kim Y."/>
            <person name="Blasche S."/>
        </authorList>
    </citation>
    <scope>NUCLEOTIDE SEQUENCE [LARGE SCALE GENOMIC DNA]</scope>
    <source>
        <strain evidence="2">OG2-2</strain>
    </source>
</reference>
<sequence length="374" mass="42817">MQDKLYKILGRIITLPVVLVIFTGINIFIWSMTVTGNASDSLELFKNLILVENSYTLFIDFTLHALLISPLVIILQIVLYYISPRVIKDHKLSFNTTFYIKILLLSILSIIISDRLAYTSDMLFSPSDFDILSIFDIKNIPFLNIFTCIFIFLNNIFIILCSLIRKYGPQSDIISRPSTRKKLIDKLIGIDKITVFILLLSLTALMTVTSLPINNYNMGYPLKCLSISNIREGTNGSIFSNGENIGPLTGELIVYPKKKDDRSEKQKDQAKFYSDHWNSKYVYIEKYLIGDVSDEKPLIIAYYPIKSDGQEQKIVIIQVRKSGIQGKIPFEKDYIGPNMIDQPVVVSVPNKYFQENKYGKGGICYMQRNVLEKY</sequence>
<evidence type="ECO:0000313" key="3">
    <source>
        <dbReference type="Proteomes" id="UP000219947"/>
    </source>
</evidence>
<keyword evidence="1" id="KW-1133">Transmembrane helix</keyword>
<protein>
    <submittedName>
        <fullName evidence="2">Uncharacterized protein</fullName>
    </submittedName>
</protein>
<accession>A0A2A8D6H2</accession>
<keyword evidence="1" id="KW-0812">Transmembrane</keyword>
<dbReference type="AlphaFoldDB" id="A0A2A8D6H2"/>
<gene>
    <name evidence="2" type="ORF">CRM92_00380</name>
</gene>
<dbReference type="RefSeq" id="WP_098042160.1">
    <property type="nucleotide sequence ID" value="NZ_PDEV01000001.1"/>
</dbReference>
<feature type="transmembrane region" description="Helical" evidence="1">
    <location>
        <begin position="55"/>
        <end position="82"/>
    </location>
</feature>
<keyword evidence="3" id="KW-1185">Reference proteome</keyword>
<dbReference type="Proteomes" id="UP000219947">
    <property type="component" value="Unassembled WGS sequence"/>
</dbReference>
<comment type="caution">
    <text evidence="2">The sequence shown here is derived from an EMBL/GenBank/DDBJ whole genome shotgun (WGS) entry which is preliminary data.</text>
</comment>
<keyword evidence="1" id="KW-0472">Membrane</keyword>
<evidence type="ECO:0000256" key="1">
    <source>
        <dbReference type="SAM" id="Phobius"/>
    </source>
</evidence>
<organism evidence="2 3">
    <name type="scientific">Rothia dentocariosa</name>
    <dbReference type="NCBI Taxonomy" id="2047"/>
    <lineage>
        <taxon>Bacteria</taxon>
        <taxon>Bacillati</taxon>
        <taxon>Actinomycetota</taxon>
        <taxon>Actinomycetes</taxon>
        <taxon>Micrococcales</taxon>
        <taxon>Micrococcaceae</taxon>
        <taxon>Rothia</taxon>
    </lineage>
</organism>
<dbReference type="EMBL" id="PDEV01000001">
    <property type="protein sequence ID" value="PEN16539.1"/>
    <property type="molecule type" value="Genomic_DNA"/>
</dbReference>
<name>A0A2A8D6H2_9MICC</name>
<feature type="transmembrane region" description="Helical" evidence="1">
    <location>
        <begin position="12"/>
        <end position="35"/>
    </location>
</feature>
<evidence type="ECO:0000313" key="2">
    <source>
        <dbReference type="EMBL" id="PEN16539.1"/>
    </source>
</evidence>
<proteinExistence type="predicted"/>
<feature type="transmembrane region" description="Helical" evidence="1">
    <location>
        <begin position="140"/>
        <end position="163"/>
    </location>
</feature>
<feature type="transmembrane region" description="Helical" evidence="1">
    <location>
        <begin position="183"/>
        <end position="208"/>
    </location>
</feature>